<accession>A0A0A9DQ98</accession>
<organism evidence="1">
    <name type="scientific">Arundo donax</name>
    <name type="common">Giant reed</name>
    <name type="synonym">Donax arundinaceus</name>
    <dbReference type="NCBI Taxonomy" id="35708"/>
    <lineage>
        <taxon>Eukaryota</taxon>
        <taxon>Viridiplantae</taxon>
        <taxon>Streptophyta</taxon>
        <taxon>Embryophyta</taxon>
        <taxon>Tracheophyta</taxon>
        <taxon>Spermatophyta</taxon>
        <taxon>Magnoliopsida</taxon>
        <taxon>Liliopsida</taxon>
        <taxon>Poales</taxon>
        <taxon>Poaceae</taxon>
        <taxon>PACMAD clade</taxon>
        <taxon>Arundinoideae</taxon>
        <taxon>Arundineae</taxon>
        <taxon>Arundo</taxon>
    </lineage>
</organism>
<protein>
    <submittedName>
        <fullName evidence="1">Uncharacterized protein</fullName>
    </submittedName>
</protein>
<dbReference type="AlphaFoldDB" id="A0A0A9DQ98"/>
<dbReference type="EMBL" id="GBRH01207156">
    <property type="protein sequence ID" value="JAD90739.1"/>
    <property type="molecule type" value="Transcribed_RNA"/>
</dbReference>
<name>A0A0A9DQ98_ARUDO</name>
<reference evidence="1" key="1">
    <citation type="submission" date="2014-09" db="EMBL/GenBank/DDBJ databases">
        <authorList>
            <person name="Magalhaes I.L.F."/>
            <person name="Oliveira U."/>
            <person name="Santos F.R."/>
            <person name="Vidigal T.H.D.A."/>
            <person name="Brescovit A.D."/>
            <person name="Santos A.J."/>
        </authorList>
    </citation>
    <scope>NUCLEOTIDE SEQUENCE</scope>
    <source>
        <tissue evidence="1">Shoot tissue taken approximately 20 cm above the soil surface</tissue>
    </source>
</reference>
<sequence>MGFSLPLFFRRLPRLSTGAAEEENLGSVIMLLNLESSATFASFRRIDRNRGSIRAAANRSSCIARFILSSRPSTASASAALPSCFPSFLGFLPCCRFSSSSRPSLCFRFLRSASGRGASSVAA</sequence>
<evidence type="ECO:0000313" key="1">
    <source>
        <dbReference type="EMBL" id="JAD90739.1"/>
    </source>
</evidence>
<reference evidence="1" key="2">
    <citation type="journal article" date="2015" name="Data Brief">
        <title>Shoot transcriptome of the giant reed, Arundo donax.</title>
        <authorList>
            <person name="Barrero R.A."/>
            <person name="Guerrero F.D."/>
            <person name="Moolhuijzen P."/>
            <person name="Goolsby J.A."/>
            <person name="Tidwell J."/>
            <person name="Bellgard S.E."/>
            <person name="Bellgard M.I."/>
        </authorList>
    </citation>
    <scope>NUCLEOTIDE SEQUENCE</scope>
    <source>
        <tissue evidence="1">Shoot tissue taken approximately 20 cm above the soil surface</tissue>
    </source>
</reference>
<proteinExistence type="predicted"/>